<proteinExistence type="inferred from homology"/>
<keyword evidence="6" id="KW-0325">Glycoprotein</keyword>
<dbReference type="GO" id="GO:0016020">
    <property type="term" value="C:membrane"/>
    <property type="evidence" value="ECO:0007669"/>
    <property type="project" value="UniProtKB-SubCell"/>
</dbReference>
<feature type="transmembrane region" description="Helical" evidence="9">
    <location>
        <begin position="444"/>
        <end position="464"/>
    </location>
</feature>
<gene>
    <name evidence="10" type="ORF">B0J13DRAFT_637746</name>
</gene>
<keyword evidence="5 9" id="KW-0472">Membrane</keyword>
<feature type="transmembrane region" description="Helical" evidence="9">
    <location>
        <begin position="217"/>
        <end position="237"/>
    </location>
</feature>
<dbReference type="OrthoDB" id="4454541at2759"/>
<sequence>MSSNHKTPDAVAAEPRLEETSLDQNEIPKKAGQSQVLDEQRTPEEVKLDRRILLKTDACVLSLLVIVATFEFLDKNALAYAAILGLKDDAKLVNQQYSWLGSIFYFGYLSMLPPTLWILTKVSAGKVIGVSTTGWGISLICMAACQNFAGLAAVRFLLGMFEATILPCFMIMSATWWKRSEQALRTALWYNTFAGIFGGILAWAMANIPGPLSKWRYLFIIYGSITTTLGIFTTLILPTTPGTAWFLTASEKLRAVERVASNQQGKMVAGFKCSQCVEALKSPSYWILIIFTIAQSVTNAGITNFNPLIINGFGYSPQRTTLLATPQAAVAFVAQFSLGFLAQYVSNIRCIIWCLSTFPALAGAMIIRLTDHEAQRNLALGGVYLMGFYNVSWVMALSLSTSNNSGVTKKSFTSTSIAVAYAVGNIIGPQFFRTKEAPTYQTGIFAMFVCFAIMFATGAAYATVQIRTNKRRSRAAACADVCQDALEEADLTDGQNPKFRYSY</sequence>
<feature type="region of interest" description="Disordered" evidence="8">
    <location>
        <begin position="1"/>
        <end position="40"/>
    </location>
</feature>
<dbReference type="Proteomes" id="UP000717696">
    <property type="component" value="Unassembled WGS sequence"/>
</dbReference>
<evidence type="ECO:0000256" key="1">
    <source>
        <dbReference type="ARBA" id="ARBA00004141"/>
    </source>
</evidence>
<keyword evidence="11" id="KW-1185">Reference proteome</keyword>
<keyword evidence="3 9" id="KW-0812">Transmembrane</keyword>
<evidence type="ECO:0000256" key="3">
    <source>
        <dbReference type="ARBA" id="ARBA00022692"/>
    </source>
</evidence>
<evidence type="ECO:0000256" key="8">
    <source>
        <dbReference type="SAM" id="MobiDB-lite"/>
    </source>
</evidence>
<evidence type="ECO:0000313" key="10">
    <source>
        <dbReference type="EMBL" id="KAH7140277.1"/>
    </source>
</evidence>
<dbReference type="InterPro" id="IPR011701">
    <property type="entry name" value="MFS"/>
</dbReference>
<dbReference type="SUPFAM" id="SSF103473">
    <property type="entry name" value="MFS general substrate transporter"/>
    <property type="match status" value="1"/>
</dbReference>
<dbReference type="InterPro" id="IPR036259">
    <property type="entry name" value="MFS_trans_sf"/>
</dbReference>
<feature type="transmembrane region" description="Helical" evidence="9">
    <location>
        <begin position="97"/>
        <end position="120"/>
    </location>
</feature>
<evidence type="ECO:0000256" key="7">
    <source>
        <dbReference type="ARBA" id="ARBA00037968"/>
    </source>
</evidence>
<feature type="transmembrane region" description="Helical" evidence="9">
    <location>
        <begin position="155"/>
        <end position="176"/>
    </location>
</feature>
<dbReference type="EMBL" id="JAGMUU010000013">
    <property type="protein sequence ID" value="KAH7140277.1"/>
    <property type="molecule type" value="Genomic_DNA"/>
</dbReference>
<protein>
    <submittedName>
        <fullName evidence="10">Allantoate permease</fullName>
    </submittedName>
</protein>
<feature type="transmembrane region" description="Helical" evidence="9">
    <location>
        <begin position="411"/>
        <end position="432"/>
    </location>
</feature>
<evidence type="ECO:0000256" key="5">
    <source>
        <dbReference type="ARBA" id="ARBA00023136"/>
    </source>
</evidence>
<feature type="transmembrane region" description="Helical" evidence="9">
    <location>
        <begin position="322"/>
        <end position="341"/>
    </location>
</feature>
<feature type="transmembrane region" description="Helical" evidence="9">
    <location>
        <begin position="285"/>
        <end position="302"/>
    </location>
</feature>
<evidence type="ECO:0000256" key="2">
    <source>
        <dbReference type="ARBA" id="ARBA00022448"/>
    </source>
</evidence>
<evidence type="ECO:0000256" key="9">
    <source>
        <dbReference type="SAM" id="Phobius"/>
    </source>
</evidence>
<dbReference type="Gene3D" id="1.20.1250.20">
    <property type="entry name" value="MFS general substrate transporter like domains"/>
    <property type="match status" value="2"/>
</dbReference>
<evidence type="ECO:0000313" key="11">
    <source>
        <dbReference type="Proteomes" id="UP000717696"/>
    </source>
</evidence>
<comment type="similarity">
    <text evidence="7">Belongs to the major facilitator superfamily. Allantoate permease family.</text>
</comment>
<accession>A0A9P9END9</accession>
<reference evidence="10" key="1">
    <citation type="journal article" date="2021" name="Nat. Commun.">
        <title>Genetic determinants of endophytism in the Arabidopsis root mycobiome.</title>
        <authorList>
            <person name="Mesny F."/>
            <person name="Miyauchi S."/>
            <person name="Thiergart T."/>
            <person name="Pickel B."/>
            <person name="Atanasova L."/>
            <person name="Karlsson M."/>
            <person name="Huettel B."/>
            <person name="Barry K.W."/>
            <person name="Haridas S."/>
            <person name="Chen C."/>
            <person name="Bauer D."/>
            <person name="Andreopoulos W."/>
            <person name="Pangilinan J."/>
            <person name="LaButti K."/>
            <person name="Riley R."/>
            <person name="Lipzen A."/>
            <person name="Clum A."/>
            <person name="Drula E."/>
            <person name="Henrissat B."/>
            <person name="Kohler A."/>
            <person name="Grigoriev I.V."/>
            <person name="Martin F.M."/>
            <person name="Hacquard S."/>
        </authorList>
    </citation>
    <scope>NUCLEOTIDE SEQUENCE</scope>
    <source>
        <strain evidence="10">MPI-CAGE-AT-0021</strain>
    </source>
</reference>
<feature type="transmembrane region" description="Helical" evidence="9">
    <location>
        <begin position="188"/>
        <end position="205"/>
    </location>
</feature>
<dbReference type="GO" id="GO:0022857">
    <property type="term" value="F:transmembrane transporter activity"/>
    <property type="evidence" value="ECO:0007669"/>
    <property type="project" value="InterPro"/>
</dbReference>
<comment type="caution">
    <text evidence="10">The sequence shown here is derived from an EMBL/GenBank/DDBJ whole genome shotgun (WGS) entry which is preliminary data.</text>
</comment>
<dbReference type="FunFam" id="1.20.1250.20:FF:000064">
    <property type="entry name" value="MFS allantoate transporter"/>
    <property type="match status" value="1"/>
</dbReference>
<evidence type="ECO:0000256" key="4">
    <source>
        <dbReference type="ARBA" id="ARBA00022989"/>
    </source>
</evidence>
<dbReference type="PANTHER" id="PTHR43791:SF97">
    <property type="entry name" value="ALLANTOATE TRANSPORTER, PUTATIVE (AFU_ORTHOLOGUE AFUA_1G14700)-RELATED"/>
    <property type="match status" value="1"/>
</dbReference>
<feature type="transmembrane region" description="Helical" evidence="9">
    <location>
        <begin position="348"/>
        <end position="367"/>
    </location>
</feature>
<dbReference type="AlphaFoldDB" id="A0A9P9END9"/>
<organism evidence="10 11">
    <name type="scientific">Dactylonectria estremocensis</name>
    <dbReference type="NCBI Taxonomy" id="1079267"/>
    <lineage>
        <taxon>Eukaryota</taxon>
        <taxon>Fungi</taxon>
        <taxon>Dikarya</taxon>
        <taxon>Ascomycota</taxon>
        <taxon>Pezizomycotina</taxon>
        <taxon>Sordariomycetes</taxon>
        <taxon>Hypocreomycetidae</taxon>
        <taxon>Hypocreales</taxon>
        <taxon>Nectriaceae</taxon>
        <taxon>Dactylonectria</taxon>
    </lineage>
</organism>
<evidence type="ECO:0000256" key="6">
    <source>
        <dbReference type="ARBA" id="ARBA00023180"/>
    </source>
</evidence>
<comment type="subcellular location">
    <subcellularLocation>
        <location evidence="1">Membrane</location>
        <topology evidence="1">Multi-pass membrane protein</topology>
    </subcellularLocation>
</comment>
<feature type="transmembrane region" description="Helical" evidence="9">
    <location>
        <begin position="379"/>
        <end position="399"/>
    </location>
</feature>
<keyword evidence="2" id="KW-0813">Transport</keyword>
<dbReference type="PANTHER" id="PTHR43791">
    <property type="entry name" value="PERMEASE-RELATED"/>
    <property type="match status" value="1"/>
</dbReference>
<name>A0A9P9END9_9HYPO</name>
<feature type="transmembrane region" description="Helical" evidence="9">
    <location>
        <begin position="127"/>
        <end position="149"/>
    </location>
</feature>
<keyword evidence="4 9" id="KW-1133">Transmembrane helix</keyword>
<dbReference type="Pfam" id="PF07690">
    <property type="entry name" value="MFS_1"/>
    <property type="match status" value="1"/>
</dbReference>